<protein>
    <submittedName>
        <fullName evidence="2">Uncharacterized protein</fullName>
    </submittedName>
</protein>
<proteinExistence type="predicted"/>
<dbReference type="RefSeq" id="WP_059381680.1">
    <property type="nucleotide sequence ID" value="NZ_CP083974.1"/>
</dbReference>
<organism evidence="2 3">
    <name type="scientific">Rhodococcus rhodochrous</name>
    <dbReference type="NCBI Taxonomy" id="1829"/>
    <lineage>
        <taxon>Bacteria</taxon>
        <taxon>Bacillati</taxon>
        <taxon>Actinomycetota</taxon>
        <taxon>Actinomycetes</taxon>
        <taxon>Mycobacteriales</taxon>
        <taxon>Nocardiaceae</taxon>
        <taxon>Rhodococcus</taxon>
    </lineage>
</organism>
<reference evidence="2 3" key="1">
    <citation type="journal article" date="2021" name="Front. Microbiol.">
        <title>Bacterial Transformation of Aromatic Monomers in Softwood Black Liquor.</title>
        <authorList>
            <person name="Navas L.E."/>
            <person name="Dexter G."/>
            <person name="Liu J."/>
            <person name="Levy-Booth D."/>
            <person name="Cho M."/>
            <person name="Jang S.K."/>
            <person name="Mansfield S.D."/>
            <person name="Renneckar S."/>
            <person name="Mohn W.W."/>
            <person name="Eltis L.D."/>
        </authorList>
    </citation>
    <scope>NUCLEOTIDE SEQUENCE [LARGE SCALE GENOMIC DNA]</scope>
    <source>
        <strain evidence="2 3">GD02</strain>
    </source>
</reference>
<dbReference type="EMBL" id="CP083974">
    <property type="protein sequence ID" value="UZF46169.1"/>
    <property type="molecule type" value="Genomic_DNA"/>
</dbReference>
<accession>A0AA46WYR7</accession>
<feature type="compositionally biased region" description="Acidic residues" evidence="1">
    <location>
        <begin position="7"/>
        <end position="23"/>
    </location>
</feature>
<dbReference type="AlphaFoldDB" id="A0AA46WYR7"/>
<sequence>MAGDPADPQETDEPPDEPDEVTEEERKSRARIDRARLARIFGDVLPETTRDERRDDDPREGGTDEWLRRQVPPHHSGS</sequence>
<evidence type="ECO:0000313" key="3">
    <source>
        <dbReference type="Proteomes" id="UP001162740"/>
    </source>
</evidence>
<evidence type="ECO:0000256" key="1">
    <source>
        <dbReference type="SAM" id="MobiDB-lite"/>
    </source>
</evidence>
<feature type="compositionally biased region" description="Basic and acidic residues" evidence="1">
    <location>
        <begin position="48"/>
        <end position="68"/>
    </location>
</feature>
<evidence type="ECO:0000313" key="2">
    <source>
        <dbReference type="EMBL" id="UZF46169.1"/>
    </source>
</evidence>
<gene>
    <name evidence="2" type="ORF">KUM34_005685</name>
</gene>
<name>A0AA46WYR7_RHORH</name>
<feature type="compositionally biased region" description="Basic and acidic residues" evidence="1">
    <location>
        <begin position="24"/>
        <end position="36"/>
    </location>
</feature>
<feature type="region of interest" description="Disordered" evidence="1">
    <location>
        <begin position="1"/>
        <end position="78"/>
    </location>
</feature>
<dbReference type="Proteomes" id="UP001162740">
    <property type="component" value="Chromosome"/>
</dbReference>